<evidence type="ECO:0000256" key="2">
    <source>
        <dbReference type="ARBA" id="ARBA00022603"/>
    </source>
</evidence>
<dbReference type="PANTHER" id="PTHR44942">
    <property type="entry name" value="METHYLTRANSF_11 DOMAIN-CONTAINING PROTEIN"/>
    <property type="match status" value="1"/>
</dbReference>
<proteinExistence type="inferred from homology"/>
<sequence length="259" mass="27538">MAFDVAAESYMRFMGRYSEPLAEKLVDLVDPRHGQRALDVGCGPGAVTERLVRRLGPDDVAAVDPSVPFVEAARRRCPGVDVRHGVAEALPFEDGAVDLTLAQLVVPFMTDPVAGLREMARVTAPGGPVSASVWDFGGERAPLSTFWRAARDVDPDAVDEAAEVGARTGQLADLFRAAGLEDVRSYELTVTTAYAGFAEWWEPYTLGVGPAGDYVAALDAGARRAVEARCRELLSTGPFEVSATAWTVVGRARAGASVT</sequence>
<dbReference type="Proteomes" id="UP001611580">
    <property type="component" value="Unassembled WGS sequence"/>
</dbReference>
<keyword evidence="2 5" id="KW-0489">Methyltransferase</keyword>
<name>A0ABW7XHH4_9MICO</name>
<evidence type="ECO:0000313" key="6">
    <source>
        <dbReference type="Proteomes" id="UP001611580"/>
    </source>
</evidence>
<dbReference type="EC" id="2.1.1.-" evidence="5"/>
<keyword evidence="6" id="KW-1185">Reference proteome</keyword>
<evidence type="ECO:0000256" key="3">
    <source>
        <dbReference type="ARBA" id="ARBA00022679"/>
    </source>
</evidence>
<dbReference type="PANTHER" id="PTHR44942:SF4">
    <property type="entry name" value="METHYLTRANSFERASE TYPE 11 DOMAIN-CONTAINING PROTEIN"/>
    <property type="match status" value="1"/>
</dbReference>
<evidence type="ECO:0000259" key="4">
    <source>
        <dbReference type="Pfam" id="PF08241"/>
    </source>
</evidence>
<dbReference type="Pfam" id="PF08241">
    <property type="entry name" value="Methyltransf_11"/>
    <property type="match status" value="1"/>
</dbReference>
<protein>
    <submittedName>
        <fullName evidence="5">Class I SAM-dependent methyltransferase</fullName>
        <ecNumber evidence="5">2.1.1.-</ecNumber>
    </submittedName>
</protein>
<dbReference type="SUPFAM" id="SSF53335">
    <property type="entry name" value="S-adenosyl-L-methionine-dependent methyltransferases"/>
    <property type="match status" value="1"/>
</dbReference>
<dbReference type="InterPro" id="IPR013216">
    <property type="entry name" value="Methyltransf_11"/>
</dbReference>
<comment type="caution">
    <text evidence="5">The sequence shown here is derived from an EMBL/GenBank/DDBJ whole genome shotgun (WGS) entry which is preliminary data.</text>
</comment>
<evidence type="ECO:0000256" key="1">
    <source>
        <dbReference type="ARBA" id="ARBA00008361"/>
    </source>
</evidence>
<organism evidence="5 6">
    <name type="scientific">Promicromonospora kroppenstedtii</name>
    <dbReference type="NCBI Taxonomy" id="440482"/>
    <lineage>
        <taxon>Bacteria</taxon>
        <taxon>Bacillati</taxon>
        <taxon>Actinomycetota</taxon>
        <taxon>Actinomycetes</taxon>
        <taxon>Micrococcales</taxon>
        <taxon>Promicromonosporaceae</taxon>
        <taxon>Promicromonospora</taxon>
    </lineage>
</organism>
<feature type="domain" description="Methyltransferase type 11" evidence="4">
    <location>
        <begin position="38"/>
        <end position="128"/>
    </location>
</feature>
<dbReference type="Gene3D" id="3.40.50.150">
    <property type="entry name" value="Vaccinia Virus protein VP39"/>
    <property type="match status" value="1"/>
</dbReference>
<dbReference type="InterPro" id="IPR029063">
    <property type="entry name" value="SAM-dependent_MTases_sf"/>
</dbReference>
<keyword evidence="3 5" id="KW-0808">Transferase</keyword>
<dbReference type="GO" id="GO:0032259">
    <property type="term" value="P:methylation"/>
    <property type="evidence" value="ECO:0007669"/>
    <property type="project" value="UniProtKB-KW"/>
</dbReference>
<dbReference type="EMBL" id="JBIRYI010000004">
    <property type="protein sequence ID" value="MFI2486780.1"/>
    <property type="molecule type" value="Genomic_DNA"/>
</dbReference>
<evidence type="ECO:0000313" key="5">
    <source>
        <dbReference type="EMBL" id="MFI2486780.1"/>
    </source>
</evidence>
<comment type="similarity">
    <text evidence="1">Belongs to the methyltransferase superfamily.</text>
</comment>
<dbReference type="CDD" id="cd02440">
    <property type="entry name" value="AdoMet_MTases"/>
    <property type="match status" value="1"/>
</dbReference>
<accession>A0ABW7XHH4</accession>
<gene>
    <name evidence="5" type="ORF">ACH47X_07705</name>
</gene>
<dbReference type="InterPro" id="IPR051052">
    <property type="entry name" value="Diverse_substrate_MTase"/>
</dbReference>
<dbReference type="RefSeq" id="WP_397402977.1">
    <property type="nucleotide sequence ID" value="NZ_JBIRYI010000004.1"/>
</dbReference>
<reference evidence="5 6" key="1">
    <citation type="submission" date="2024-10" db="EMBL/GenBank/DDBJ databases">
        <title>The Natural Products Discovery Center: Release of the First 8490 Sequenced Strains for Exploring Actinobacteria Biosynthetic Diversity.</title>
        <authorList>
            <person name="Kalkreuter E."/>
            <person name="Kautsar S.A."/>
            <person name="Yang D."/>
            <person name="Bader C.D."/>
            <person name="Teijaro C.N."/>
            <person name="Fluegel L."/>
            <person name="Davis C.M."/>
            <person name="Simpson J.R."/>
            <person name="Lauterbach L."/>
            <person name="Steele A.D."/>
            <person name="Gui C."/>
            <person name="Meng S."/>
            <person name="Li G."/>
            <person name="Viehrig K."/>
            <person name="Ye F."/>
            <person name="Su P."/>
            <person name="Kiefer A.F."/>
            <person name="Nichols A."/>
            <person name="Cepeda A.J."/>
            <person name="Yan W."/>
            <person name="Fan B."/>
            <person name="Jiang Y."/>
            <person name="Adhikari A."/>
            <person name="Zheng C.-J."/>
            <person name="Schuster L."/>
            <person name="Cowan T.M."/>
            <person name="Smanski M.J."/>
            <person name="Chevrette M.G."/>
            <person name="De Carvalho L.P.S."/>
            <person name="Shen B."/>
        </authorList>
    </citation>
    <scope>NUCLEOTIDE SEQUENCE [LARGE SCALE GENOMIC DNA]</scope>
    <source>
        <strain evidence="5 6">NPDC019481</strain>
    </source>
</reference>
<dbReference type="GO" id="GO:0008168">
    <property type="term" value="F:methyltransferase activity"/>
    <property type="evidence" value="ECO:0007669"/>
    <property type="project" value="UniProtKB-KW"/>
</dbReference>